<keyword evidence="7" id="KW-1185">Reference proteome</keyword>
<dbReference type="InterPro" id="IPR023213">
    <property type="entry name" value="CAT-like_dom_sf"/>
</dbReference>
<dbReference type="InterPro" id="IPR006162">
    <property type="entry name" value="Ppantetheine_attach_site"/>
</dbReference>
<dbReference type="Gene3D" id="3.40.50.1820">
    <property type="entry name" value="alpha/beta hydrolase"/>
    <property type="match status" value="1"/>
</dbReference>
<evidence type="ECO:0000256" key="1">
    <source>
        <dbReference type="ARBA" id="ARBA00001957"/>
    </source>
</evidence>
<evidence type="ECO:0000313" key="7">
    <source>
        <dbReference type="Proteomes" id="UP000643165"/>
    </source>
</evidence>
<keyword evidence="3" id="KW-0597">Phosphoprotein</keyword>
<dbReference type="InterPro" id="IPR025110">
    <property type="entry name" value="AMP-bd_C"/>
</dbReference>
<feature type="domain" description="Carrier" evidence="5">
    <location>
        <begin position="997"/>
        <end position="1072"/>
    </location>
</feature>
<feature type="compositionally biased region" description="Basic residues" evidence="4">
    <location>
        <begin position="1087"/>
        <end position="1100"/>
    </location>
</feature>
<sequence length="1113" mass="121984">MTQSFDERLAQLTPEQRARFDQMMAEQDQSVSFPLSVLQEGMWFLEQLQPGNPAYIGVSAVEVMGHRLDVGILERAFEEVARVHEVARTTFAVQDGRPAQVVSAPAKVSIPEIDMPGADDRAVAERAWQVVAAAGFDIQVAPPLRFAVIHTSPQRSVLAAAAHHLIFDRQAFGILLGILSDAYLALLDGKPADVVAPRIQYGDFAVWQQQQRAGGAWTKELGYWRQELQGAPASLDLPVDRPRPLLQGMRGEQVPVSLSAQLMEGIAARARETGATPYMVLLTAFMIVLRGWSGQEDIVVGSPASSRDRAELGNLLGYFINALPIRAEVRHNDSVRTVIASVRRACLGAYEYHDVPFDLVVADLNIPRDLSRPPVFQASFTYGREPVPGNGFGGRLRRLETPSEGSRFDIELQAFHHDADLAGWIEYDRDLFDRATMERLVRHFRHVCAEIVADIDRPVGEVDLIDAQERRQLVAEFNPVDTPWTGGLRWVDECFADRAADQPGQPAVVFGAEELTYAQLDERANRLAHALVAAGAGRDRIVALALPRSVDLVVAVLAVIKAGGAYLPLDLDHPPLRIAGIVDEARPVVLLTQSAQASRLTGLDVPVWTLDTCDDRLAAMPTTRPEVTHAPDDAAYVIYTSGSTGQPKGVINTHRGLRNRLLWMQQAMPIGTADRVMQKTPYTFDVSVWEFLWPLMTGAAIVVAAPDGHRDPEYLATEMQRAGVTTLHFVPSMLRAFLDSVGELPATVRRVICSGEALSASLRDRVLDSSDADLHNLYGPTEAAIDVTWWDCRREPRTPVVPIGRPIANTQVHLLDEQGRLVPLGARGEICLGGDNLARGYLGRPELTAERFVENTVDPARGPRLYRTGDLGRRRADGVVEYLGRLDDQVKLRGQRIELGEIESVALRHPAVSAAVIVMREVRPGDERLIAYLVAVGGADADTESVRDHLRAHLPDYMVPAHTVWLDAIPLNRSGKADRKALPAPALTREPTRDYVPPADDLEERIATLWADLLGVDQVGRDDSFFDLGGHSLLLTRLRDRLATEIGHEVSLVDLFQNPTVASLARLLAGGDDAPAAVADRAADRAAKRRGSHASRRASAARRSAASSTREGS</sequence>
<dbReference type="PROSITE" id="PS00012">
    <property type="entry name" value="PHOSPHOPANTETHEINE"/>
    <property type="match status" value="1"/>
</dbReference>
<dbReference type="PANTHER" id="PTHR45527">
    <property type="entry name" value="NONRIBOSOMAL PEPTIDE SYNTHETASE"/>
    <property type="match status" value="1"/>
</dbReference>
<reference evidence="6 7" key="1">
    <citation type="submission" date="2021-01" db="EMBL/GenBank/DDBJ databases">
        <title>Whole genome shotgun sequence of Verrucosispora lutea NBRC 106530.</title>
        <authorList>
            <person name="Komaki H."/>
            <person name="Tamura T."/>
        </authorList>
    </citation>
    <scope>NUCLEOTIDE SEQUENCE [LARGE SCALE GENOMIC DNA]</scope>
    <source>
        <strain evidence="6 7">NBRC 106530</strain>
    </source>
</reference>
<proteinExistence type="predicted"/>
<evidence type="ECO:0000259" key="5">
    <source>
        <dbReference type="PROSITE" id="PS50075"/>
    </source>
</evidence>
<dbReference type="RefSeq" id="WP_203991899.1">
    <property type="nucleotide sequence ID" value="NZ_BOPB01000002.1"/>
</dbReference>
<gene>
    <name evidence="6" type="ORF">Vlu01_03660</name>
</gene>
<dbReference type="Pfam" id="PF00668">
    <property type="entry name" value="Condensation"/>
    <property type="match status" value="1"/>
</dbReference>
<dbReference type="SUPFAM" id="SSF56801">
    <property type="entry name" value="Acetyl-CoA synthetase-like"/>
    <property type="match status" value="1"/>
</dbReference>
<dbReference type="Proteomes" id="UP000643165">
    <property type="component" value="Unassembled WGS sequence"/>
</dbReference>
<dbReference type="NCBIfam" id="TIGR01733">
    <property type="entry name" value="AA-adenyl-dom"/>
    <property type="match status" value="1"/>
</dbReference>
<name>A0ABQ4IP92_9ACTN</name>
<organism evidence="6 7">
    <name type="scientific">Micromonospora lutea</name>
    <dbReference type="NCBI Taxonomy" id="419825"/>
    <lineage>
        <taxon>Bacteria</taxon>
        <taxon>Bacillati</taxon>
        <taxon>Actinomycetota</taxon>
        <taxon>Actinomycetes</taxon>
        <taxon>Micromonosporales</taxon>
        <taxon>Micromonosporaceae</taxon>
        <taxon>Micromonospora</taxon>
    </lineage>
</organism>
<dbReference type="Gene3D" id="3.40.50.980">
    <property type="match status" value="2"/>
</dbReference>
<dbReference type="Gene3D" id="3.30.300.30">
    <property type="match status" value="1"/>
</dbReference>
<feature type="region of interest" description="Disordered" evidence="4">
    <location>
        <begin position="1078"/>
        <end position="1113"/>
    </location>
</feature>
<dbReference type="InterPro" id="IPR029058">
    <property type="entry name" value="AB_hydrolase_fold"/>
</dbReference>
<dbReference type="EMBL" id="BOPB01000002">
    <property type="protein sequence ID" value="GIJ19742.1"/>
    <property type="molecule type" value="Genomic_DNA"/>
</dbReference>
<dbReference type="InterPro" id="IPR009081">
    <property type="entry name" value="PP-bd_ACP"/>
</dbReference>
<dbReference type="PROSITE" id="PS00455">
    <property type="entry name" value="AMP_BINDING"/>
    <property type="match status" value="1"/>
</dbReference>
<dbReference type="SUPFAM" id="SSF52777">
    <property type="entry name" value="CoA-dependent acyltransferases"/>
    <property type="match status" value="2"/>
</dbReference>
<dbReference type="Gene3D" id="2.30.38.10">
    <property type="entry name" value="Luciferase, Domain 3"/>
    <property type="match status" value="1"/>
</dbReference>
<dbReference type="SUPFAM" id="SSF47336">
    <property type="entry name" value="ACP-like"/>
    <property type="match status" value="1"/>
</dbReference>
<dbReference type="Gene3D" id="3.30.559.10">
    <property type="entry name" value="Chloramphenicol acetyltransferase-like domain"/>
    <property type="match status" value="1"/>
</dbReference>
<protein>
    <recommendedName>
        <fullName evidence="5">Carrier domain-containing protein</fullName>
    </recommendedName>
</protein>
<evidence type="ECO:0000256" key="3">
    <source>
        <dbReference type="ARBA" id="ARBA00022553"/>
    </source>
</evidence>
<accession>A0ABQ4IP92</accession>
<dbReference type="InterPro" id="IPR036736">
    <property type="entry name" value="ACP-like_sf"/>
</dbReference>
<dbReference type="InterPro" id="IPR000873">
    <property type="entry name" value="AMP-dep_synth/lig_dom"/>
</dbReference>
<dbReference type="Pfam" id="PF00501">
    <property type="entry name" value="AMP-binding"/>
    <property type="match status" value="1"/>
</dbReference>
<comment type="caution">
    <text evidence="6">The sequence shown here is derived from an EMBL/GenBank/DDBJ whole genome shotgun (WGS) entry which is preliminary data.</text>
</comment>
<dbReference type="InterPro" id="IPR010071">
    <property type="entry name" value="AA_adenyl_dom"/>
</dbReference>
<dbReference type="Pfam" id="PF13193">
    <property type="entry name" value="AMP-binding_C"/>
    <property type="match status" value="1"/>
</dbReference>
<dbReference type="InterPro" id="IPR045851">
    <property type="entry name" value="AMP-bd_C_sf"/>
</dbReference>
<dbReference type="SMART" id="SM00823">
    <property type="entry name" value="PKS_PP"/>
    <property type="match status" value="1"/>
</dbReference>
<evidence type="ECO:0000256" key="4">
    <source>
        <dbReference type="SAM" id="MobiDB-lite"/>
    </source>
</evidence>
<evidence type="ECO:0000256" key="2">
    <source>
        <dbReference type="ARBA" id="ARBA00022450"/>
    </source>
</evidence>
<dbReference type="Pfam" id="PF00550">
    <property type="entry name" value="PP-binding"/>
    <property type="match status" value="1"/>
</dbReference>
<dbReference type="InterPro" id="IPR020845">
    <property type="entry name" value="AMP-binding_CS"/>
</dbReference>
<dbReference type="InterPro" id="IPR001242">
    <property type="entry name" value="Condensation_dom"/>
</dbReference>
<feature type="compositionally biased region" description="Low complexity" evidence="4">
    <location>
        <begin position="1101"/>
        <end position="1113"/>
    </location>
</feature>
<dbReference type="PANTHER" id="PTHR45527:SF1">
    <property type="entry name" value="FATTY ACID SYNTHASE"/>
    <property type="match status" value="1"/>
</dbReference>
<keyword evidence="2" id="KW-0596">Phosphopantetheine</keyword>
<evidence type="ECO:0000313" key="6">
    <source>
        <dbReference type="EMBL" id="GIJ19742.1"/>
    </source>
</evidence>
<dbReference type="InterPro" id="IPR020806">
    <property type="entry name" value="PKS_PP-bd"/>
</dbReference>
<dbReference type="CDD" id="cd17646">
    <property type="entry name" value="A_NRPS_AB3403-like"/>
    <property type="match status" value="1"/>
</dbReference>
<dbReference type="Gene3D" id="3.30.559.30">
    <property type="entry name" value="Nonribosomal peptide synthetase, condensation domain"/>
    <property type="match status" value="1"/>
</dbReference>
<comment type="cofactor">
    <cofactor evidence="1">
        <name>pantetheine 4'-phosphate</name>
        <dbReference type="ChEBI" id="CHEBI:47942"/>
    </cofactor>
</comment>
<dbReference type="CDD" id="cd19531">
    <property type="entry name" value="LCL_NRPS-like"/>
    <property type="match status" value="1"/>
</dbReference>
<dbReference type="PROSITE" id="PS50075">
    <property type="entry name" value="CARRIER"/>
    <property type="match status" value="1"/>
</dbReference>